<accession>A0AAD7Q5B9</accession>
<dbReference type="EMBL" id="JARAOO010000003">
    <property type="protein sequence ID" value="KAJ7974881.1"/>
    <property type="molecule type" value="Genomic_DNA"/>
</dbReference>
<feature type="domain" description="FAF" evidence="1">
    <location>
        <begin position="130"/>
        <end position="181"/>
    </location>
</feature>
<dbReference type="Proteomes" id="UP001163823">
    <property type="component" value="Chromosome 3"/>
</dbReference>
<evidence type="ECO:0000313" key="2">
    <source>
        <dbReference type="EMBL" id="KAJ7974881.1"/>
    </source>
</evidence>
<evidence type="ECO:0000259" key="1">
    <source>
        <dbReference type="Pfam" id="PF11250"/>
    </source>
</evidence>
<gene>
    <name evidence="2" type="ORF">O6P43_004882</name>
</gene>
<protein>
    <submittedName>
        <fullName evidence="2">Protein FANTASTIC FOUR like</fullName>
    </submittedName>
</protein>
<dbReference type="Pfam" id="PF11250">
    <property type="entry name" value="FAF"/>
    <property type="match status" value="1"/>
</dbReference>
<dbReference type="InterPro" id="IPR046431">
    <property type="entry name" value="FAF_dom"/>
</dbReference>
<evidence type="ECO:0000313" key="3">
    <source>
        <dbReference type="Proteomes" id="UP001163823"/>
    </source>
</evidence>
<dbReference type="KEGG" id="qsa:O6P43_004882"/>
<sequence length="196" mass="21885">MASSQNSFSSLKDVLKRYSSSISNMIPFPKKFTSSPSSSIYSINVDGLGSIIGENFEMLSLEESSFESVSLPPASPLSSPVSTDFSLESEIESHDDHEVEIIKGYREIKKEGSDEIEKVPLRTFTGRVVPPPISSLKLIKTGKPYAYLEYDEDTETYVVDQVNIPNRDMLLARRENGRLNMYVVLPDCESASKKEK</sequence>
<name>A0AAD7Q5B9_QUISA</name>
<proteinExistence type="predicted"/>
<organism evidence="2 3">
    <name type="scientific">Quillaja saponaria</name>
    <name type="common">Soap bark tree</name>
    <dbReference type="NCBI Taxonomy" id="32244"/>
    <lineage>
        <taxon>Eukaryota</taxon>
        <taxon>Viridiplantae</taxon>
        <taxon>Streptophyta</taxon>
        <taxon>Embryophyta</taxon>
        <taxon>Tracheophyta</taxon>
        <taxon>Spermatophyta</taxon>
        <taxon>Magnoliopsida</taxon>
        <taxon>eudicotyledons</taxon>
        <taxon>Gunneridae</taxon>
        <taxon>Pentapetalae</taxon>
        <taxon>rosids</taxon>
        <taxon>fabids</taxon>
        <taxon>Fabales</taxon>
        <taxon>Quillajaceae</taxon>
        <taxon>Quillaja</taxon>
    </lineage>
</organism>
<reference evidence="2" key="1">
    <citation type="journal article" date="2023" name="Science">
        <title>Elucidation of the pathway for biosynthesis of saponin adjuvants from the soapbark tree.</title>
        <authorList>
            <person name="Reed J."/>
            <person name="Orme A."/>
            <person name="El-Demerdash A."/>
            <person name="Owen C."/>
            <person name="Martin L.B.B."/>
            <person name="Misra R.C."/>
            <person name="Kikuchi S."/>
            <person name="Rejzek M."/>
            <person name="Martin A.C."/>
            <person name="Harkess A."/>
            <person name="Leebens-Mack J."/>
            <person name="Louveau T."/>
            <person name="Stephenson M.J."/>
            <person name="Osbourn A."/>
        </authorList>
    </citation>
    <scope>NUCLEOTIDE SEQUENCE</scope>
    <source>
        <strain evidence="2">S10</strain>
    </source>
</reference>
<comment type="caution">
    <text evidence="2">The sequence shown here is derived from an EMBL/GenBank/DDBJ whole genome shotgun (WGS) entry which is preliminary data.</text>
</comment>
<keyword evidence="3" id="KW-1185">Reference proteome</keyword>
<dbReference type="AlphaFoldDB" id="A0AAD7Q5B9"/>